<dbReference type="KEGG" id="aar:Acear_0701"/>
<dbReference type="STRING" id="574087.Acear_0701"/>
<dbReference type="AlphaFoldDB" id="D9QVI2"/>
<dbReference type="Proteomes" id="UP000001661">
    <property type="component" value="Chromosome"/>
</dbReference>
<keyword evidence="2" id="KW-1133">Transmembrane helix</keyword>
<feature type="transmembrane region" description="Helical" evidence="2">
    <location>
        <begin position="7"/>
        <end position="26"/>
    </location>
</feature>
<dbReference type="InterPro" id="IPR015050">
    <property type="entry name" value="BofC_C"/>
</dbReference>
<dbReference type="OrthoDB" id="2082016at2"/>
<dbReference type="InterPro" id="IPR038117">
    <property type="entry name" value="BofC_C_sf"/>
</dbReference>
<dbReference type="Gene3D" id="3.30.70.1740">
    <property type="entry name" value="Bypass-of-forespore C, C-terminal domain"/>
    <property type="match status" value="1"/>
</dbReference>
<dbReference type="HOGENOM" id="CLU_1264632_0_0_9"/>
<proteinExistence type="predicted"/>
<organism evidence="4 5">
    <name type="scientific">Acetohalobium arabaticum (strain ATCC 49924 / DSM 5501 / Z-7288)</name>
    <dbReference type="NCBI Taxonomy" id="574087"/>
    <lineage>
        <taxon>Bacteria</taxon>
        <taxon>Bacillati</taxon>
        <taxon>Bacillota</taxon>
        <taxon>Clostridia</taxon>
        <taxon>Halanaerobiales</taxon>
        <taxon>Halobacteroidaceae</taxon>
        <taxon>Acetohalobium</taxon>
    </lineage>
</organism>
<feature type="domain" description="Bypass of forespore C C-terminal" evidence="3">
    <location>
        <begin position="139"/>
        <end position="210"/>
    </location>
</feature>
<dbReference type="EMBL" id="CP002105">
    <property type="protein sequence ID" value="ADL12241.1"/>
    <property type="molecule type" value="Genomic_DNA"/>
</dbReference>
<name>D9QVI2_ACEAZ</name>
<evidence type="ECO:0000313" key="4">
    <source>
        <dbReference type="EMBL" id="ADL12241.1"/>
    </source>
</evidence>
<keyword evidence="2" id="KW-0812">Transmembrane</keyword>
<evidence type="ECO:0000256" key="1">
    <source>
        <dbReference type="SAM" id="Coils"/>
    </source>
</evidence>
<dbReference type="Pfam" id="PF08955">
    <property type="entry name" value="BofC_C"/>
    <property type="match status" value="1"/>
</dbReference>
<reference evidence="4 5" key="1">
    <citation type="journal article" date="2010" name="Stand. Genomic Sci.">
        <title>Complete genome sequence of Acetohalobium arabaticum type strain (Z-7288).</title>
        <authorList>
            <person name="Sikorski J."/>
            <person name="Lapidus A."/>
            <person name="Chertkov O."/>
            <person name="Lucas S."/>
            <person name="Copeland A."/>
            <person name="Glavina Del Rio T."/>
            <person name="Nolan M."/>
            <person name="Tice H."/>
            <person name="Cheng J.F."/>
            <person name="Han C."/>
            <person name="Brambilla E."/>
            <person name="Pitluck S."/>
            <person name="Liolios K."/>
            <person name="Ivanova N."/>
            <person name="Mavromatis K."/>
            <person name="Mikhailova N."/>
            <person name="Pati A."/>
            <person name="Bruce D."/>
            <person name="Detter C."/>
            <person name="Tapia R."/>
            <person name="Goodwin L."/>
            <person name="Chen A."/>
            <person name="Palaniappan K."/>
            <person name="Land M."/>
            <person name="Hauser L."/>
            <person name="Chang Y.J."/>
            <person name="Jeffries C.D."/>
            <person name="Rohde M."/>
            <person name="Goker M."/>
            <person name="Spring S."/>
            <person name="Woyke T."/>
            <person name="Bristow J."/>
            <person name="Eisen J.A."/>
            <person name="Markowitz V."/>
            <person name="Hugenholtz P."/>
            <person name="Kyrpides N.C."/>
            <person name="Klenk H.P."/>
        </authorList>
    </citation>
    <scope>NUCLEOTIDE SEQUENCE [LARGE SCALE GENOMIC DNA]</scope>
    <source>
        <strain evidence="5">ATCC 49924 / DSM 5501 / Z-7288</strain>
    </source>
</reference>
<evidence type="ECO:0000259" key="3">
    <source>
        <dbReference type="Pfam" id="PF08955"/>
    </source>
</evidence>
<keyword evidence="2" id="KW-0472">Membrane</keyword>
<gene>
    <name evidence="4" type="ordered locus">Acear_0701</name>
</gene>
<feature type="coiled-coil region" evidence="1">
    <location>
        <begin position="42"/>
        <end position="77"/>
    </location>
</feature>
<dbReference type="RefSeq" id="WP_013277687.1">
    <property type="nucleotide sequence ID" value="NC_014378.1"/>
</dbReference>
<evidence type="ECO:0000313" key="5">
    <source>
        <dbReference type="Proteomes" id="UP000001661"/>
    </source>
</evidence>
<keyword evidence="1" id="KW-0175">Coiled coil</keyword>
<protein>
    <recommendedName>
        <fullName evidence="3">Bypass of forespore C C-terminal domain-containing protein</fullName>
    </recommendedName>
</protein>
<evidence type="ECO:0000256" key="2">
    <source>
        <dbReference type="SAM" id="Phobius"/>
    </source>
</evidence>
<sequence length="218" mass="25193">MLDKKKIILISLVIILLASVITYFGLDLRNNESTPQKEDRIKSEAEEDITQSQQKFSQLIKEKREEFETKLELTEERLLTGPNPSLIFKTYYTRCGDIVVDHKKAKNEFEINNLVAKYPQWTLAKKGKERIILKRRVDKVCPEHKEEMYLGIKDGTVAIFYGNPDDEQEILKRKTNISVDLLPAEEIESLKEGIIVESQKELLALLEGLSSIQDEQLK</sequence>
<accession>D9QVI2</accession>
<keyword evidence="5" id="KW-1185">Reference proteome</keyword>
<dbReference type="eggNOG" id="ENOG5030EXQ">
    <property type="taxonomic scope" value="Bacteria"/>
</dbReference>